<reference evidence="3" key="1">
    <citation type="submission" date="2014-03" db="EMBL/GenBank/DDBJ databases">
        <authorList>
            <person name="Aksoy S."/>
            <person name="Warren W."/>
            <person name="Wilson R.K."/>
        </authorList>
    </citation>
    <scope>NUCLEOTIDE SEQUENCE [LARGE SCALE GENOMIC DNA]</scope>
    <source>
        <strain evidence="3">IAEA</strain>
    </source>
</reference>
<evidence type="ECO:0000313" key="3">
    <source>
        <dbReference type="Proteomes" id="UP000091820"/>
    </source>
</evidence>
<dbReference type="AlphaFoldDB" id="A0A1A9VZZ8"/>
<keyword evidence="1" id="KW-0812">Transmembrane</keyword>
<dbReference type="EnsemblMetazoa" id="GBRI001063-RA">
    <property type="protein sequence ID" value="GBRI001063-PA"/>
    <property type="gene ID" value="GBRI001063"/>
</dbReference>
<evidence type="ECO:0000313" key="2">
    <source>
        <dbReference type="EnsemblMetazoa" id="GBRI001063-PA"/>
    </source>
</evidence>
<keyword evidence="3" id="KW-1185">Reference proteome</keyword>
<dbReference type="VEuPathDB" id="VectorBase:GBRI001063"/>
<name>A0A1A9VZZ8_9MUSC</name>
<sequence>MLIDMLFCSIVLQNIYVFLFVFLQLSKQMVGITHHTTYNNISNAIVAGEIWMMMMNKSKCWLHSYCMILPLLTGPLYHVGESGGLVSFAISKPANIQRIAGRTSSRANL</sequence>
<keyword evidence="1" id="KW-0472">Membrane</keyword>
<feature type="transmembrane region" description="Helical" evidence="1">
    <location>
        <begin position="6"/>
        <end position="25"/>
    </location>
</feature>
<dbReference type="Proteomes" id="UP000091820">
    <property type="component" value="Unassembled WGS sequence"/>
</dbReference>
<proteinExistence type="predicted"/>
<organism evidence="2 3">
    <name type="scientific">Glossina brevipalpis</name>
    <dbReference type="NCBI Taxonomy" id="37001"/>
    <lineage>
        <taxon>Eukaryota</taxon>
        <taxon>Metazoa</taxon>
        <taxon>Ecdysozoa</taxon>
        <taxon>Arthropoda</taxon>
        <taxon>Hexapoda</taxon>
        <taxon>Insecta</taxon>
        <taxon>Pterygota</taxon>
        <taxon>Neoptera</taxon>
        <taxon>Endopterygota</taxon>
        <taxon>Diptera</taxon>
        <taxon>Brachycera</taxon>
        <taxon>Muscomorpha</taxon>
        <taxon>Hippoboscoidea</taxon>
        <taxon>Glossinidae</taxon>
        <taxon>Glossina</taxon>
    </lineage>
</organism>
<keyword evidence="1" id="KW-1133">Transmembrane helix</keyword>
<protein>
    <submittedName>
        <fullName evidence="2">Uncharacterized protein</fullName>
    </submittedName>
</protein>
<feature type="transmembrane region" description="Helical" evidence="1">
    <location>
        <begin position="60"/>
        <end position="78"/>
    </location>
</feature>
<evidence type="ECO:0000256" key="1">
    <source>
        <dbReference type="SAM" id="Phobius"/>
    </source>
</evidence>
<reference evidence="2" key="2">
    <citation type="submission" date="2020-05" db="UniProtKB">
        <authorList>
            <consortium name="EnsemblMetazoa"/>
        </authorList>
    </citation>
    <scope>IDENTIFICATION</scope>
    <source>
        <strain evidence="2">IAEA</strain>
    </source>
</reference>
<accession>A0A1A9VZZ8</accession>